<feature type="transmembrane region" description="Helical" evidence="3">
    <location>
        <begin position="156"/>
        <end position="173"/>
    </location>
</feature>
<evidence type="ECO:0008006" key="6">
    <source>
        <dbReference type="Google" id="ProtNLM"/>
    </source>
</evidence>
<gene>
    <name evidence="4" type="ORF">H8F01_14845</name>
</gene>
<dbReference type="PANTHER" id="PTHR44227">
    <property type="match status" value="1"/>
</dbReference>
<dbReference type="InterPro" id="IPR052346">
    <property type="entry name" value="O-mannosyl-transferase_TMTC"/>
</dbReference>
<organism evidence="4 5">
    <name type="scientific">Dyella telluris</name>
    <dbReference type="NCBI Taxonomy" id="2763498"/>
    <lineage>
        <taxon>Bacteria</taxon>
        <taxon>Pseudomonadati</taxon>
        <taxon>Pseudomonadota</taxon>
        <taxon>Gammaproteobacteria</taxon>
        <taxon>Lysobacterales</taxon>
        <taxon>Rhodanobacteraceae</taxon>
        <taxon>Dyella</taxon>
    </lineage>
</organism>
<reference evidence="4 5" key="1">
    <citation type="submission" date="2020-08" db="EMBL/GenBank/DDBJ databases">
        <title>Dyella sp. G9 isolated from forest soil.</title>
        <authorList>
            <person name="Fu J."/>
            <person name="Qiu L."/>
        </authorList>
    </citation>
    <scope>NUCLEOTIDE SEQUENCE [LARGE SCALE GENOMIC DNA]</scope>
    <source>
        <strain evidence="4 5">G9</strain>
    </source>
</reference>
<dbReference type="Proteomes" id="UP000515873">
    <property type="component" value="Chromosome"/>
</dbReference>
<protein>
    <recommendedName>
        <fullName evidence="6">Tetratricopeptide repeat protein</fullName>
    </recommendedName>
</protein>
<evidence type="ECO:0000256" key="1">
    <source>
        <dbReference type="ARBA" id="ARBA00022737"/>
    </source>
</evidence>
<keyword evidence="5" id="KW-1185">Reference proteome</keyword>
<dbReference type="InterPro" id="IPR011990">
    <property type="entry name" value="TPR-like_helical_dom_sf"/>
</dbReference>
<evidence type="ECO:0000313" key="5">
    <source>
        <dbReference type="Proteomes" id="UP000515873"/>
    </source>
</evidence>
<evidence type="ECO:0000256" key="3">
    <source>
        <dbReference type="SAM" id="Phobius"/>
    </source>
</evidence>
<keyword evidence="2" id="KW-0802">TPR repeat</keyword>
<name>A0A7G8Q0S3_9GAMM</name>
<feature type="transmembrane region" description="Helical" evidence="3">
    <location>
        <begin position="309"/>
        <end position="327"/>
    </location>
</feature>
<dbReference type="Gene3D" id="1.25.40.10">
    <property type="entry name" value="Tetratricopeptide repeat domain"/>
    <property type="match status" value="1"/>
</dbReference>
<sequence length="569" mass="63412">MAMSLSSMQRQWIYALSAIALLATCLIYWPTIHFNFVWDDWLSFHDTPWLTQGDQWRHYMLRGFNNWQFYFRPLVVGFFALQVRLFDGLPGPMHATSLALHLIDVSLVGALAWRCIRASGMETTRRAWLVPLSMAIYGLHPVLIETVAWVGCQFELILILLTLVGLIANVSIRNPWLRAASITPIFFLAACAKEAALSFPLLLALFDWTLFSGGAEQPFVASITGVLRRNWPTYLGMVLAGIGYLAFRHWALGSVTSHFLSASSSPMGHLWEVSTVYLHYVKMLVWPVSEMGPIHPYDPEMFQGAAPPGSLFGIAITFIIAGSGLYLTIRDKSVAGAMIVGATVALLPVLRIIPVAFDLSLYHERYVSLSLAILCTMLPLIRQPDWLKAAGRQTVVRSMAVILTFFWLTFSVLAIRGLLPNWRSDPALWEWALASHPHEAFAKLNLLTAYARIRDDQAALKLGDKIVADPASCDKCMLRIAELAILQHAPSRAAAALERARQSPMMAKNKAMLHEYYLLTGRMLAQQGKLKDAEEVLQAASALAPQDVETTHALRLVQSLRGQTTRANQ</sequence>
<dbReference type="SUPFAM" id="SSF48452">
    <property type="entry name" value="TPR-like"/>
    <property type="match status" value="1"/>
</dbReference>
<evidence type="ECO:0000256" key="2">
    <source>
        <dbReference type="ARBA" id="ARBA00022803"/>
    </source>
</evidence>
<keyword evidence="3" id="KW-0812">Transmembrane</keyword>
<feature type="transmembrane region" description="Helical" evidence="3">
    <location>
        <begin position="98"/>
        <end position="116"/>
    </location>
</feature>
<feature type="transmembrane region" description="Helical" evidence="3">
    <location>
        <begin position="231"/>
        <end position="247"/>
    </location>
</feature>
<dbReference type="KEGG" id="dtl:H8F01_14845"/>
<feature type="transmembrane region" description="Helical" evidence="3">
    <location>
        <begin position="365"/>
        <end position="382"/>
    </location>
</feature>
<dbReference type="AlphaFoldDB" id="A0A7G8Q0S3"/>
<dbReference type="PANTHER" id="PTHR44227:SF3">
    <property type="entry name" value="PROTEIN O-MANNOSYL-TRANSFERASE TMTC4"/>
    <property type="match status" value="1"/>
</dbReference>
<feature type="transmembrane region" description="Helical" evidence="3">
    <location>
        <begin position="334"/>
        <end position="353"/>
    </location>
</feature>
<evidence type="ECO:0000313" key="4">
    <source>
        <dbReference type="EMBL" id="QNK00381.1"/>
    </source>
</evidence>
<feature type="transmembrane region" description="Helical" evidence="3">
    <location>
        <begin position="394"/>
        <end position="415"/>
    </location>
</feature>
<keyword evidence="3" id="KW-0472">Membrane</keyword>
<dbReference type="RefSeq" id="WP_187055860.1">
    <property type="nucleotide sequence ID" value="NZ_CP060412.1"/>
</dbReference>
<accession>A0A7G8Q0S3</accession>
<dbReference type="EMBL" id="CP060412">
    <property type="protein sequence ID" value="QNK00381.1"/>
    <property type="molecule type" value="Genomic_DNA"/>
</dbReference>
<proteinExistence type="predicted"/>
<feature type="transmembrane region" description="Helical" evidence="3">
    <location>
        <begin position="128"/>
        <end position="150"/>
    </location>
</feature>
<keyword evidence="3" id="KW-1133">Transmembrane helix</keyword>
<keyword evidence="1" id="KW-0677">Repeat</keyword>
<feature type="transmembrane region" description="Helical" evidence="3">
    <location>
        <begin position="12"/>
        <end position="29"/>
    </location>
</feature>